<name>A0A8J5JX87_HOMAM</name>
<feature type="compositionally biased region" description="Low complexity" evidence="1">
    <location>
        <begin position="188"/>
        <end position="197"/>
    </location>
</feature>
<reference evidence="3" key="1">
    <citation type="journal article" date="2021" name="Sci. Adv.">
        <title>The American lobster genome reveals insights on longevity, neural, and immune adaptations.</title>
        <authorList>
            <person name="Polinski J.M."/>
            <person name="Zimin A.V."/>
            <person name="Clark K.F."/>
            <person name="Kohn A.B."/>
            <person name="Sadowski N."/>
            <person name="Timp W."/>
            <person name="Ptitsyn A."/>
            <person name="Khanna P."/>
            <person name="Romanova D.Y."/>
            <person name="Williams P."/>
            <person name="Greenwood S.J."/>
            <person name="Moroz L.L."/>
            <person name="Walt D.R."/>
            <person name="Bodnar A.G."/>
        </authorList>
    </citation>
    <scope>NUCLEOTIDE SEQUENCE</scope>
    <source>
        <strain evidence="3">GMGI-L3</strain>
    </source>
</reference>
<keyword evidence="3" id="KW-0347">Helicase</keyword>
<dbReference type="AlphaFoldDB" id="A0A8J5JX87"/>
<keyword evidence="3" id="KW-0547">Nucleotide-binding</keyword>
<feature type="compositionally biased region" description="Low complexity" evidence="1">
    <location>
        <begin position="166"/>
        <end position="176"/>
    </location>
</feature>
<dbReference type="GO" id="GO:0004386">
    <property type="term" value="F:helicase activity"/>
    <property type="evidence" value="ECO:0007669"/>
    <property type="project" value="UniProtKB-KW"/>
</dbReference>
<keyword evidence="3" id="KW-0378">Hydrolase</keyword>
<feature type="region of interest" description="Disordered" evidence="1">
    <location>
        <begin position="166"/>
        <end position="197"/>
    </location>
</feature>
<evidence type="ECO:0000313" key="3">
    <source>
        <dbReference type="EMBL" id="KAG7165346.1"/>
    </source>
</evidence>
<dbReference type="InterPro" id="IPR049163">
    <property type="entry name" value="Pif1-like_2B_dom"/>
</dbReference>
<comment type="caution">
    <text evidence="3">The sequence shown here is derived from an EMBL/GenBank/DDBJ whole genome shotgun (WGS) entry which is preliminary data.</text>
</comment>
<gene>
    <name evidence="3" type="ORF">Hamer_G007161</name>
</gene>
<keyword evidence="4" id="KW-1185">Reference proteome</keyword>
<feature type="compositionally biased region" description="Low complexity" evidence="1">
    <location>
        <begin position="271"/>
        <end position="280"/>
    </location>
</feature>
<sequence>MVYPNIIHHYKDQKWLRERAILAPKNETVAEINMTLLRQLPGSENSFKSVDTVIDQAQAVQYPAEFLNSLEPTGMPPHHLTLKIGTPIMLLRILEPRNLCNGTGLPPPPQPPTHFFHLTPPSLSILPSCFTTHPNRLFKPAIPFSPSTHLLPLHLLTNLPLPPTNLSIPTPSSHTSPPTPPPPHLPHPHFSFSPHSPSTPSTHILPFHPLTSHTSHLHSPIYPSTLLLTYLPHPIHPPLTSPSPSTFHPFPPPTPPSTLPPPLLLPPPSTPSHSPLLTSTPHPPLHPTSHLSPLYPPTSTSHLHSPSSTTSPSPPHSPSTPSPSHFPSPPSTPSPTSLLPTFPIYPFTHFSSSPSPHHPPLTSHPTSPIYFLPHPHLPIYPSTHTNPLLTYISPIYPFTHLSFSSPPPSTPSTH</sequence>
<organism evidence="3 4">
    <name type="scientific">Homarus americanus</name>
    <name type="common">American lobster</name>
    <dbReference type="NCBI Taxonomy" id="6706"/>
    <lineage>
        <taxon>Eukaryota</taxon>
        <taxon>Metazoa</taxon>
        <taxon>Ecdysozoa</taxon>
        <taxon>Arthropoda</taxon>
        <taxon>Crustacea</taxon>
        <taxon>Multicrustacea</taxon>
        <taxon>Malacostraca</taxon>
        <taxon>Eumalacostraca</taxon>
        <taxon>Eucarida</taxon>
        <taxon>Decapoda</taxon>
        <taxon>Pleocyemata</taxon>
        <taxon>Astacidea</taxon>
        <taxon>Nephropoidea</taxon>
        <taxon>Nephropidae</taxon>
        <taxon>Homarus</taxon>
    </lineage>
</organism>
<evidence type="ECO:0000313" key="4">
    <source>
        <dbReference type="Proteomes" id="UP000747542"/>
    </source>
</evidence>
<feature type="compositionally biased region" description="Pro residues" evidence="1">
    <location>
        <begin position="249"/>
        <end position="270"/>
    </location>
</feature>
<dbReference type="PANTHER" id="PTHR10492:SF57">
    <property type="entry name" value="ATP-DEPENDENT DNA HELICASE"/>
    <property type="match status" value="1"/>
</dbReference>
<keyword evidence="3" id="KW-0067">ATP-binding</keyword>
<dbReference type="Proteomes" id="UP000747542">
    <property type="component" value="Unassembled WGS sequence"/>
</dbReference>
<evidence type="ECO:0000256" key="1">
    <source>
        <dbReference type="SAM" id="MobiDB-lite"/>
    </source>
</evidence>
<dbReference type="Pfam" id="PF21530">
    <property type="entry name" value="Pif1_2B_dom"/>
    <property type="match status" value="1"/>
</dbReference>
<dbReference type="EMBL" id="JAHLQT010024345">
    <property type="protein sequence ID" value="KAG7165346.1"/>
    <property type="molecule type" value="Genomic_DNA"/>
</dbReference>
<feature type="compositionally biased region" description="Pro residues" evidence="1">
    <location>
        <begin position="312"/>
        <end position="333"/>
    </location>
</feature>
<accession>A0A8J5JX87</accession>
<proteinExistence type="predicted"/>
<feature type="compositionally biased region" description="Low complexity" evidence="1">
    <location>
        <begin position="287"/>
        <end position="311"/>
    </location>
</feature>
<evidence type="ECO:0000259" key="2">
    <source>
        <dbReference type="Pfam" id="PF21530"/>
    </source>
</evidence>
<protein>
    <submittedName>
        <fullName evidence="3">Putative PIF1-like helicase-containing protein 1</fullName>
    </submittedName>
</protein>
<feature type="region of interest" description="Disordered" evidence="1">
    <location>
        <begin position="241"/>
        <end position="335"/>
    </location>
</feature>
<feature type="domain" description="DNA helicase Pif1-like 2B" evidence="2">
    <location>
        <begin position="65"/>
        <end position="104"/>
    </location>
</feature>
<dbReference type="PANTHER" id="PTHR10492">
    <property type="match status" value="1"/>
</dbReference>